<sequence>MTCILILEDEPLIAMDLQLAFEDAGADVIVTVCCKEAFDAIQSTEFHGAVLDVNLGKGETCEAVALELKKRDIPFLLHTGDLDRTGEALRDLEAPILAKPSGAENVVSRLLGPNGELQAACC</sequence>
<feature type="modified residue" description="4-aspartylphosphate" evidence="1">
    <location>
        <position position="52"/>
    </location>
</feature>
<dbReference type="Proteomes" id="UP000755104">
    <property type="component" value="Unassembled WGS sequence"/>
</dbReference>
<dbReference type="SUPFAM" id="SSF52172">
    <property type="entry name" value="CheY-like"/>
    <property type="match status" value="1"/>
</dbReference>
<feature type="domain" description="Response regulatory" evidence="2">
    <location>
        <begin position="3"/>
        <end position="114"/>
    </location>
</feature>
<dbReference type="InterPro" id="IPR011006">
    <property type="entry name" value="CheY-like_superfamily"/>
</dbReference>
<evidence type="ECO:0000313" key="3">
    <source>
        <dbReference type="EMBL" id="MBX7483724.1"/>
    </source>
</evidence>
<proteinExistence type="predicted"/>
<dbReference type="PROSITE" id="PS50110">
    <property type="entry name" value="RESPONSE_REGULATORY"/>
    <property type="match status" value="1"/>
</dbReference>
<evidence type="ECO:0000313" key="4">
    <source>
        <dbReference type="Proteomes" id="UP000755104"/>
    </source>
</evidence>
<dbReference type="Gene3D" id="3.40.50.2300">
    <property type="match status" value="1"/>
</dbReference>
<dbReference type="EMBL" id="JAIGNO010000012">
    <property type="protein sequence ID" value="MBX7483724.1"/>
    <property type="molecule type" value="Genomic_DNA"/>
</dbReference>
<name>A0ABS7JCE1_9SPHN</name>
<comment type="caution">
    <text evidence="3">The sequence shown here is derived from an EMBL/GenBank/DDBJ whole genome shotgun (WGS) entry which is preliminary data.</text>
</comment>
<keyword evidence="4" id="KW-1185">Reference proteome</keyword>
<evidence type="ECO:0000259" key="2">
    <source>
        <dbReference type="PROSITE" id="PS50110"/>
    </source>
</evidence>
<keyword evidence="1" id="KW-0597">Phosphoprotein</keyword>
<gene>
    <name evidence="3" type="ORF">K3174_14405</name>
</gene>
<protein>
    <submittedName>
        <fullName evidence="3">Response regulator</fullName>
    </submittedName>
</protein>
<dbReference type="SMART" id="SM00448">
    <property type="entry name" value="REC"/>
    <property type="match status" value="1"/>
</dbReference>
<reference evidence="3 4" key="1">
    <citation type="submission" date="2021-08" db="EMBL/GenBank/DDBJ databases">
        <title>Comparative Genomics Analysis of the Genus Qipengyuania Reveals Extensive Genetic Diversity and Metabolic Versatility, Including the Description of Fifteen Novel Species.</title>
        <authorList>
            <person name="Liu Y."/>
        </authorList>
    </citation>
    <scope>NUCLEOTIDE SEQUENCE [LARGE SCALE GENOMIC DNA]</scope>
    <source>
        <strain evidence="3 4">6D47A</strain>
    </source>
</reference>
<accession>A0ABS7JCE1</accession>
<evidence type="ECO:0000256" key="1">
    <source>
        <dbReference type="PROSITE-ProRule" id="PRU00169"/>
    </source>
</evidence>
<dbReference type="RefSeq" id="WP_221559847.1">
    <property type="nucleotide sequence ID" value="NZ_JAIGNO010000012.1"/>
</dbReference>
<organism evidence="3 4">
    <name type="scientific">Qipengyuania qiaonensis</name>
    <dbReference type="NCBI Taxonomy" id="2867240"/>
    <lineage>
        <taxon>Bacteria</taxon>
        <taxon>Pseudomonadati</taxon>
        <taxon>Pseudomonadota</taxon>
        <taxon>Alphaproteobacteria</taxon>
        <taxon>Sphingomonadales</taxon>
        <taxon>Erythrobacteraceae</taxon>
        <taxon>Qipengyuania</taxon>
    </lineage>
</organism>
<dbReference type="InterPro" id="IPR001789">
    <property type="entry name" value="Sig_transdc_resp-reg_receiver"/>
</dbReference>